<dbReference type="Pfam" id="PF00578">
    <property type="entry name" value="AhpC-TSA"/>
    <property type="match status" value="1"/>
</dbReference>
<protein>
    <submittedName>
        <fullName evidence="3">Redoxin domain-containing protein</fullName>
    </submittedName>
</protein>
<organism evidence="3 4">
    <name type="scientific">Lysinibacillus sphaericus</name>
    <name type="common">Bacillus sphaericus</name>
    <dbReference type="NCBI Taxonomy" id="1421"/>
    <lineage>
        <taxon>Bacteria</taxon>
        <taxon>Bacillati</taxon>
        <taxon>Bacillota</taxon>
        <taxon>Bacilli</taxon>
        <taxon>Bacillales</taxon>
        <taxon>Bacillaceae</taxon>
        <taxon>Lysinibacillus</taxon>
    </lineage>
</organism>
<dbReference type="CDD" id="cd02966">
    <property type="entry name" value="TlpA_like_family"/>
    <property type="match status" value="1"/>
</dbReference>
<dbReference type="Proteomes" id="UP000317944">
    <property type="component" value="Unassembled WGS sequence"/>
</dbReference>
<dbReference type="PROSITE" id="PS00194">
    <property type="entry name" value="THIOREDOXIN_1"/>
    <property type="match status" value="1"/>
</dbReference>
<dbReference type="InterPro" id="IPR036249">
    <property type="entry name" value="Thioredoxin-like_sf"/>
</dbReference>
<dbReference type="RefSeq" id="WP_142509095.1">
    <property type="nucleotide sequence ID" value="NZ_SADV01000009.1"/>
</dbReference>
<dbReference type="GO" id="GO:0016491">
    <property type="term" value="F:oxidoreductase activity"/>
    <property type="evidence" value="ECO:0007669"/>
    <property type="project" value="InterPro"/>
</dbReference>
<evidence type="ECO:0000313" key="4">
    <source>
        <dbReference type="Proteomes" id="UP000317944"/>
    </source>
</evidence>
<evidence type="ECO:0000259" key="2">
    <source>
        <dbReference type="PROSITE" id="PS51352"/>
    </source>
</evidence>
<dbReference type="InterPro" id="IPR017937">
    <property type="entry name" value="Thioredoxin_CS"/>
</dbReference>
<dbReference type="SUPFAM" id="SSF52833">
    <property type="entry name" value="Thioredoxin-like"/>
    <property type="match status" value="1"/>
</dbReference>
<feature type="domain" description="Thioredoxin" evidence="2">
    <location>
        <begin position="48"/>
        <end position="197"/>
    </location>
</feature>
<sequence>MKKNIGLLIVVLLVAVMIGTYVKQQIDKDREIETTSLGKEMDERKIGLSNGDTPPDFTLTSLDGKNVTLSKLRGKKVVLNFWATWCPPCKAEMPHMQNYYEQYAKKDNVEIIAVNLTSEERDVTADAKIDSVMTFRDSFDLTFPILLDQDPKNSIGIAYQILTIPTTYLIDSNGYIQRAIKGPMNVEMLKKYVDALD</sequence>
<proteinExistence type="predicted"/>
<keyword evidence="1" id="KW-1015">Disulfide bond</keyword>
<evidence type="ECO:0000313" key="3">
    <source>
        <dbReference type="EMBL" id="TQR32154.1"/>
    </source>
</evidence>
<dbReference type="InterPro" id="IPR013766">
    <property type="entry name" value="Thioredoxin_domain"/>
</dbReference>
<dbReference type="InterPro" id="IPR050553">
    <property type="entry name" value="Thioredoxin_ResA/DsbE_sf"/>
</dbReference>
<dbReference type="PANTHER" id="PTHR42852:SF13">
    <property type="entry name" value="PROTEIN DIPZ"/>
    <property type="match status" value="1"/>
</dbReference>
<dbReference type="Gene3D" id="3.40.30.10">
    <property type="entry name" value="Glutaredoxin"/>
    <property type="match status" value="1"/>
</dbReference>
<dbReference type="EMBL" id="SADV01000009">
    <property type="protein sequence ID" value="TQR32154.1"/>
    <property type="molecule type" value="Genomic_DNA"/>
</dbReference>
<name>A0A544UH39_LYSSH</name>
<accession>A0A544UH39</accession>
<dbReference type="PANTHER" id="PTHR42852">
    <property type="entry name" value="THIOL:DISULFIDE INTERCHANGE PROTEIN DSBE"/>
    <property type="match status" value="1"/>
</dbReference>
<reference evidence="3 4" key="1">
    <citation type="submission" date="2018-03" db="EMBL/GenBank/DDBJ databases">
        <title>Aerobic endospore-forming bacteria genome sequencing and assembly.</title>
        <authorList>
            <person name="Cavalcante D.A."/>
            <person name="Driks A."/>
            <person name="Putonti C."/>
            <person name="De-Souza M.T."/>
        </authorList>
    </citation>
    <scope>NUCLEOTIDE SEQUENCE [LARGE SCALE GENOMIC DNA]</scope>
    <source>
        <strain evidence="3 4">SDF0037</strain>
    </source>
</reference>
<dbReference type="AlphaFoldDB" id="A0A544UH39"/>
<dbReference type="InterPro" id="IPR000866">
    <property type="entry name" value="AhpC/TSA"/>
</dbReference>
<dbReference type="GO" id="GO:0016209">
    <property type="term" value="F:antioxidant activity"/>
    <property type="evidence" value="ECO:0007669"/>
    <property type="project" value="InterPro"/>
</dbReference>
<gene>
    <name evidence="3" type="ORF">C7Y47_12555</name>
</gene>
<dbReference type="PROSITE" id="PS51352">
    <property type="entry name" value="THIOREDOXIN_2"/>
    <property type="match status" value="1"/>
</dbReference>
<dbReference type="OrthoDB" id="25753at2"/>
<evidence type="ECO:0000256" key="1">
    <source>
        <dbReference type="ARBA" id="ARBA00023157"/>
    </source>
</evidence>
<comment type="caution">
    <text evidence="3">The sequence shown here is derived from an EMBL/GenBank/DDBJ whole genome shotgun (WGS) entry which is preliminary data.</text>
</comment>